<evidence type="ECO:0008006" key="3">
    <source>
        <dbReference type="Google" id="ProtNLM"/>
    </source>
</evidence>
<dbReference type="Proteomes" id="UP000636110">
    <property type="component" value="Unassembled WGS sequence"/>
</dbReference>
<dbReference type="EMBL" id="WNXC01000001">
    <property type="protein sequence ID" value="MBB2147595.1"/>
    <property type="molecule type" value="Genomic_DNA"/>
</dbReference>
<evidence type="ECO:0000313" key="2">
    <source>
        <dbReference type="Proteomes" id="UP000636110"/>
    </source>
</evidence>
<evidence type="ECO:0000313" key="1">
    <source>
        <dbReference type="EMBL" id="MBB2147595.1"/>
    </source>
</evidence>
<keyword evidence="2" id="KW-1185">Reference proteome</keyword>
<proteinExistence type="predicted"/>
<dbReference type="InterPro" id="IPR036525">
    <property type="entry name" value="Tubulin/FtsZ_GTPase_sf"/>
</dbReference>
<organism evidence="1 2">
    <name type="scientific">Pedobacter gandavensis</name>
    <dbReference type="NCBI Taxonomy" id="2679963"/>
    <lineage>
        <taxon>Bacteria</taxon>
        <taxon>Pseudomonadati</taxon>
        <taxon>Bacteroidota</taxon>
        <taxon>Sphingobacteriia</taxon>
        <taxon>Sphingobacteriales</taxon>
        <taxon>Sphingobacteriaceae</taxon>
        <taxon>Pedobacter</taxon>
    </lineage>
</organism>
<reference evidence="1 2" key="1">
    <citation type="submission" date="2019-11" db="EMBL/GenBank/DDBJ databases">
        <title>Description of Pedobacter sp. LMG 31462T.</title>
        <authorList>
            <person name="Carlier A."/>
            <person name="Qi S."/>
            <person name="Vandamme P."/>
        </authorList>
    </citation>
    <scope>NUCLEOTIDE SEQUENCE [LARGE SCALE GENOMIC DNA]</scope>
    <source>
        <strain evidence="1 2">LMG 31462</strain>
    </source>
</reference>
<dbReference type="SUPFAM" id="SSF52490">
    <property type="entry name" value="Tubulin nucleotide-binding domain-like"/>
    <property type="match status" value="1"/>
</dbReference>
<gene>
    <name evidence="1" type="ORF">GM920_01600</name>
</gene>
<dbReference type="Gene3D" id="3.40.50.1440">
    <property type="entry name" value="Tubulin/FtsZ, GTPase domain"/>
    <property type="match status" value="1"/>
</dbReference>
<comment type="caution">
    <text evidence="1">The sequence shown here is derived from an EMBL/GenBank/DDBJ whole genome shotgun (WGS) entry which is preliminary data.</text>
</comment>
<name>A0ABR6EQS0_9SPHI</name>
<protein>
    <recommendedName>
        <fullName evidence="3">Tubulin/FtsZ GTPase domain-containing protein</fullName>
    </recommendedName>
</protein>
<sequence length="482" mass="54465">MPRLFVFGIGGTGARVIKSLTLLLAAGVQTNGYEIVPIIIDPHKDLPELKDCKNLMRLYKKIHNSTYKDGKGNEKGLFFHSNMISLNEIMPEVGPNSFDQDERIDASFGDLIAYNTLAKGDVNRDLIDLLYTEGTLRTPLSVGFKGNPNIGTVVLNNFEDAAWYKSFESILDAEDRVFIVSSIFGGTGASGFPLLVKTLRESSNPTVKNIVIGALPVMPYFKLTEPDSASNHKEIDSNNFFTKTKSALSYYDKNLTGVNALYYVADPTEQSTPYINNEESQDNKAHLVELIGASGILDFLNKDFTKIDSNHYDYALKEDANTIDFKNLGDELRDLIDSELTNYLVFTKLNPLLKSFPDAAINKNELFNDQFYRSDFVRDLEEFNVRYFSKWLSELSENERKFKPFNLSTSTDALHLLKVGSPIKNKTLFGLKNRRFDTSNFINRMETLRSKYKHIPIDSKASKYLALLNGAIIEVLNEEYNK</sequence>
<accession>A0ABR6EQS0</accession>
<dbReference type="RefSeq" id="WP_182952862.1">
    <property type="nucleotide sequence ID" value="NZ_WNXC01000001.1"/>
</dbReference>